<feature type="transmembrane region" description="Helical" evidence="1">
    <location>
        <begin position="6"/>
        <end position="31"/>
    </location>
</feature>
<dbReference type="Pfam" id="PF10027">
    <property type="entry name" value="DUF2269"/>
    <property type="match status" value="1"/>
</dbReference>
<feature type="transmembrane region" description="Helical" evidence="1">
    <location>
        <begin position="112"/>
        <end position="137"/>
    </location>
</feature>
<organism evidence="2 3">
    <name type="scientific">Commensalibacter papalotli</name>
    <name type="common">ex Botero et al. 2024</name>
    <dbReference type="NCBI Taxonomy" id="2972766"/>
    <lineage>
        <taxon>Bacteria</taxon>
        <taxon>Pseudomonadati</taxon>
        <taxon>Pseudomonadota</taxon>
        <taxon>Alphaproteobacteria</taxon>
        <taxon>Acetobacterales</taxon>
        <taxon>Acetobacteraceae</taxon>
    </lineage>
</organism>
<accession>A0ABN8WAD6</accession>
<feature type="transmembrane region" description="Helical" evidence="1">
    <location>
        <begin position="80"/>
        <end position="105"/>
    </location>
</feature>
<reference evidence="2" key="1">
    <citation type="submission" date="2022-10" db="EMBL/GenBank/DDBJ databases">
        <authorList>
            <person name="Botero Cardona J."/>
        </authorList>
    </citation>
    <scope>NUCLEOTIDE SEQUENCE</scope>
    <source>
        <strain evidence="2">R-83534</strain>
    </source>
</reference>
<dbReference type="InterPro" id="IPR018729">
    <property type="entry name" value="DUF2269_transmembrane"/>
</dbReference>
<name>A0ABN8WAD6_9PROT</name>
<evidence type="ECO:0000256" key="1">
    <source>
        <dbReference type="SAM" id="Phobius"/>
    </source>
</evidence>
<keyword evidence="1" id="KW-0812">Transmembrane</keyword>
<evidence type="ECO:0000313" key="3">
    <source>
        <dbReference type="Proteomes" id="UP001154272"/>
    </source>
</evidence>
<evidence type="ECO:0008006" key="4">
    <source>
        <dbReference type="Google" id="ProtNLM"/>
    </source>
</evidence>
<dbReference type="RefSeq" id="WP_282024175.1">
    <property type="nucleotide sequence ID" value="NZ_CAMXCH010000003.1"/>
</dbReference>
<dbReference type="Proteomes" id="UP001154272">
    <property type="component" value="Unassembled WGS sequence"/>
</dbReference>
<keyword evidence="3" id="KW-1185">Reference proteome</keyword>
<dbReference type="EMBL" id="CAMXCH010000003">
    <property type="protein sequence ID" value="CAI3949497.1"/>
    <property type="molecule type" value="Genomic_DNA"/>
</dbReference>
<comment type="caution">
    <text evidence="2">The sequence shown here is derived from an EMBL/GenBank/DDBJ whole genome shotgun (WGS) entry which is preliminary data.</text>
</comment>
<gene>
    <name evidence="2" type="ORF">R83534S58_LOCUS1623</name>
</gene>
<keyword evidence="1" id="KW-1133">Transmembrane helix</keyword>
<feature type="transmembrane region" description="Helical" evidence="1">
    <location>
        <begin position="43"/>
        <end position="68"/>
    </location>
</feature>
<protein>
    <recommendedName>
        <fullName evidence="4">DUF2269 domain-containing protein</fullName>
    </recommendedName>
</protein>
<evidence type="ECO:0000313" key="2">
    <source>
        <dbReference type="EMBL" id="CAI3949497.1"/>
    </source>
</evidence>
<proteinExistence type="predicted"/>
<keyword evidence="1" id="KW-0472">Membrane</keyword>
<sequence>MIGLLKTLHVLCAVMVTGMGFGVFVHTILLIKQGQKRQSLQLQIVALCSSFILFFPALIALTLSGFYLSYLSQFLITEPWIILAIIIGIIFGTLCLSIAYFCLALPFQKKSFFLKIASVFSCIGWIAFAFAMAAMILKQPLIG</sequence>